<accession>A0A2M9CHP7</accession>
<dbReference type="CDD" id="cd02955">
    <property type="entry name" value="SSP411"/>
    <property type="match status" value="1"/>
</dbReference>
<dbReference type="InterPro" id="IPR024705">
    <property type="entry name" value="Ssp411"/>
</dbReference>
<proteinExistence type="predicted"/>
<dbReference type="SUPFAM" id="SSF48208">
    <property type="entry name" value="Six-hairpin glycosidases"/>
    <property type="match status" value="1"/>
</dbReference>
<gene>
    <name evidence="2" type="ORF">CLV46_0954</name>
</gene>
<dbReference type="InterPro" id="IPR008928">
    <property type="entry name" value="6-hairpin_glycosidase_sf"/>
</dbReference>
<dbReference type="InterPro" id="IPR004879">
    <property type="entry name" value="Ssp411-like_TRX"/>
</dbReference>
<dbReference type="Gene3D" id="3.40.30.10">
    <property type="entry name" value="Glutaredoxin"/>
    <property type="match status" value="1"/>
</dbReference>
<dbReference type="PIRSF" id="PIRSF006402">
    <property type="entry name" value="UCP006402_thioredoxin"/>
    <property type="match status" value="1"/>
</dbReference>
<reference evidence="2 3" key="1">
    <citation type="submission" date="2017-11" db="EMBL/GenBank/DDBJ databases">
        <title>Genomic Encyclopedia of Archaeal and Bacterial Type Strains, Phase II (KMG-II): From Individual Species to Whole Genera.</title>
        <authorList>
            <person name="Goeker M."/>
        </authorList>
    </citation>
    <scope>NUCLEOTIDE SEQUENCE [LARGE SCALE GENOMIC DNA]</scope>
    <source>
        <strain evidence="2 3">DSM 27393</strain>
    </source>
</reference>
<evidence type="ECO:0000259" key="1">
    <source>
        <dbReference type="Pfam" id="PF03190"/>
    </source>
</evidence>
<dbReference type="AlphaFoldDB" id="A0A2M9CHP7"/>
<dbReference type="RefSeq" id="WP_100363712.1">
    <property type="nucleotide sequence ID" value="NZ_PGFF01000001.1"/>
</dbReference>
<dbReference type="GO" id="GO:0005975">
    <property type="term" value="P:carbohydrate metabolic process"/>
    <property type="evidence" value="ECO:0007669"/>
    <property type="project" value="InterPro"/>
</dbReference>
<dbReference type="PANTHER" id="PTHR42899">
    <property type="entry name" value="SPERMATOGENESIS-ASSOCIATED PROTEIN 20"/>
    <property type="match status" value="1"/>
</dbReference>
<name>A0A2M9CHP7_9MICO</name>
<evidence type="ECO:0000313" key="3">
    <source>
        <dbReference type="Proteomes" id="UP000228758"/>
    </source>
</evidence>
<protein>
    <recommendedName>
        <fullName evidence="1">Spermatogenesis-associated protein 20-like TRX domain-containing protein</fullName>
    </recommendedName>
</protein>
<dbReference type="Pfam" id="PF03190">
    <property type="entry name" value="Thioredox_DsbH"/>
    <property type="match status" value="1"/>
</dbReference>
<sequence>MNRLADAVSPYLRAHAGNPVDWWPWGEEAFAEARRRDVPVLISIGYATCHWCHVMARESFSDPQVAAQLNERFVSIKVDREEHPEVDASYITAAGAFTRELGWPLTVFATPEGRTFYAGTYFPPQPMVGRPSFPQLLDAVTEAWTQRREQAEGTAAAIAEALAARPAAAGTNLPDEAALAAAVAGLASHEDPQFGGFGGAPKFPVATVLGFLAARGAHGDANADGLVRRTLDAMAASPLRDPVEGGFFRYATQRDWSDPHYERMLYDNALLLRVAARLGSREVAEGVARFLLEVLRVPGGFASAQDSESEIDGRRVEGGYYKLDADERTRQKPPALDEKVLTGWNGLAIEALVEAGERLDRPDLIDAARGALDELLERHLRDGRLARASSAGRLSDAVPTLEDFGMLAGALLRVATATGEVRYAELARQFADAAIAAGAESGLPFAAAGGADPVLAARGLALPLDPSEGAYPSGVSAMGAACATLFALTADPRYSDAARAAVGAVATQALQSPIAFGATLELATRLAAPLEQLVVVAPEGRADDPVVTTARRMARGVVAVVTPQQAAAWSSAGFELLEGRTARDGRATAYLCRDFVCRLPEVEAERLASQVSEPLGG</sequence>
<dbReference type="InterPro" id="IPR036249">
    <property type="entry name" value="Thioredoxin-like_sf"/>
</dbReference>
<evidence type="ECO:0000313" key="2">
    <source>
        <dbReference type="EMBL" id="PJJ71408.1"/>
    </source>
</evidence>
<dbReference type="EMBL" id="PGFF01000001">
    <property type="protein sequence ID" value="PJJ71408.1"/>
    <property type="molecule type" value="Genomic_DNA"/>
</dbReference>
<comment type="caution">
    <text evidence="2">The sequence shown here is derived from an EMBL/GenBank/DDBJ whole genome shotgun (WGS) entry which is preliminary data.</text>
</comment>
<dbReference type="Proteomes" id="UP000228758">
    <property type="component" value="Unassembled WGS sequence"/>
</dbReference>
<keyword evidence="3" id="KW-1185">Reference proteome</keyword>
<organism evidence="2 3">
    <name type="scientific">Diaminobutyricimonas aerilata</name>
    <dbReference type="NCBI Taxonomy" id="1162967"/>
    <lineage>
        <taxon>Bacteria</taxon>
        <taxon>Bacillati</taxon>
        <taxon>Actinomycetota</taxon>
        <taxon>Actinomycetes</taxon>
        <taxon>Micrococcales</taxon>
        <taxon>Microbacteriaceae</taxon>
        <taxon>Diaminobutyricimonas</taxon>
    </lineage>
</organism>
<dbReference type="PANTHER" id="PTHR42899:SF1">
    <property type="entry name" value="SPERMATOGENESIS-ASSOCIATED PROTEIN 20"/>
    <property type="match status" value="1"/>
</dbReference>
<dbReference type="SUPFAM" id="SSF52833">
    <property type="entry name" value="Thioredoxin-like"/>
    <property type="match status" value="1"/>
</dbReference>
<dbReference type="OrthoDB" id="9762614at2"/>
<feature type="domain" description="Spermatogenesis-associated protein 20-like TRX" evidence="1">
    <location>
        <begin position="2"/>
        <end position="162"/>
    </location>
</feature>